<evidence type="ECO:0000256" key="6">
    <source>
        <dbReference type="ARBA" id="ARBA00023136"/>
    </source>
</evidence>
<dbReference type="PANTHER" id="PTHR30012:SF0">
    <property type="entry name" value="TYPE II SECRETION SYSTEM PROTEIN F-RELATED"/>
    <property type="match status" value="1"/>
</dbReference>
<dbReference type="InterPro" id="IPR003004">
    <property type="entry name" value="GspF/PilC"/>
</dbReference>
<keyword evidence="6 7" id="KW-0472">Membrane</keyword>
<accession>A0A931PT20</accession>
<evidence type="ECO:0000259" key="8">
    <source>
        <dbReference type="Pfam" id="PF00482"/>
    </source>
</evidence>
<evidence type="ECO:0000256" key="7">
    <source>
        <dbReference type="SAM" id="Phobius"/>
    </source>
</evidence>
<dbReference type="AlphaFoldDB" id="A0A931PT20"/>
<proteinExistence type="inferred from homology"/>
<keyword evidence="4 7" id="KW-0812">Transmembrane</keyword>
<gene>
    <name evidence="9" type="ORF">HYR64_02160</name>
</gene>
<feature type="transmembrane region" description="Helical" evidence="7">
    <location>
        <begin position="178"/>
        <end position="195"/>
    </location>
</feature>
<dbReference type="Gene3D" id="1.20.81.30">
    <property type="entry name" value="Type II secretion system (T2SS), domain F"/>
    <property type="match status" value="2"/>
</dbReference>
<name>A0A931PT20_FIMGI</name>
<evidence type="ECO:0000313" key="9">
    <source>
        <dbReference type="EMBL" id="MBI1755894.1"/>
    </source>
</evidence>
<feature type="domain" description="Type II secretion system protein GspF" evidence="8">
    <location>
        <begin position="232"/>
        <end position="350"/>
    </location>
</feature>
<feature type="domain" description="Type II secretion system protein GspF" evidence="8">
    <location>
        <begin position="41"/>
        <end position="161"/>
    </location>
</feature>
<feature type="transmembrane region" description="Helical" evidence="7">
    <location>
        <begin position="326"/>
        <end position="350"/>
    </location>
</feature>
<keyword evidence="5 7" id="KW-1133">Transmembrane helix</keyword>
<keyword evidence="3" id="KW-1003">Cell membrane</keyword>
<dbReference type="GO" id="GO:0005886">
    <property type="term" value="C:plasma membrane"/>
    <property type="evidence" value="ECO:0007669"/>
    <property type="project" value="UniProtKB-SubCell"/>
</dbReference>
<sequence>MSASESAHIEPAPDAEPRSYVATHVVGPLLGKVPLGDVQAFFRQFSAMQNAGLPGAVLFDALARQSHQPKLRRIAEELRALALAGKPASEGLQRYHEVFTPVIVSLIRAGEEGGYLAAALTQAADYLQTEQEIRLIYRKATLYPKMVVGASIVLIVAANAIIASMGKKSFLASPLTEPVTWVFLGPLLVFAFLYFRVGLANPRVRYNWDRFTLLVPYVGSTLHQFAMAKFGRALAALHKAGVPPQRSVELAADACGNEWLRSRLHPAGARLKEGYAFAETLADTHALSPIALQMVSTGETSGDLETMLTRFSEFYEEEAKTRSAQLGVVTGVAALFLVGGYVAYIAFTFFSGLYGGLRDEMQDAQSQQGAP</sequence>
<dbReference type="Pfam" id="PF00482">
    <property type="entry name" value="T2SSF"/>
    <property type="match status" value="2"/>
</dbReference>
<evidence type="ECO:0000256" key="3">
    <source>
        <dbReference type="ARBA" id="ARBA00022475"/>
    </source>
</evidence>
<comment type="subcellular location">
    <subcellularLocation>
        <location evidence="1">Cell membrane</location>
        <topology evidence="1">Multi-pass membrane protein</topology>
    </subcellularLocation>
</comment>
<dbReference type="InterPro" id="IPR042094">
    <property type="entry name" value="T2SS_GspF_sf"/>
</dbReference>
<dbReference type="PANTHER" id="PTHR30012">
    <property type="entry name" value="GENERAL SECRETION PATHWAY PROTEIN"/>
    <property type="match status" value="1"/>
</dbReference>
<dbReference type="Proteomes" id="UP000727962">
    <property type="component" value="Unassembled WGS sequence"/>
</dbReference>
<protein>
    <submittedName>
        <fullName evidence="9">Type II secretion system F family protein</fullName>
    </submittedName>
</protein>
<comment type="caution">
    <text evidence="9">The sequence shown here is derived from an EMBL/GenBank/DDBJ whole genome shotgun (WGS) entry which is preliminary data.</text>
</comment>
<organism evidence="9 10">
    <name type="scientific">Fimbriimonas ginsengisoli</name>
    <dbReference type="NCBI Taxonomy" id="1005039"/>
    <lineage>
        <taxon>Bacteria</taxon>
        <taxon>Bacillati</taxon>
        <taxon>Armatimonadota</taxon>
        <taxon>Fimbriimonadia</taxon>
        <taxon>Fimbriimonadales</taxon>
        <taxon>Fimbriimonadaceae</taxon>
        <taxon>Fimbriimonas</taxon>
    </lineage>
</organism>
<dbReference type="InterPro" id="IPR018076">
    <property type="entry name" value="T2SS_GspF_dom"/>
</dbReference>
<reference evidence="9" key="1">
    <citation type="submission" date="2020-07" db="EMBL/GenBank/DDBJ databases">
        <title>Huge and variable diversity of episymbiotic CPR bacteria and DPANN archaea in groundwater ecosystems.</title>
        <authorList>
            <person name="He C.Y."/>
            <person name="Keren R."/>
            <person name="Whittaker M."/>
            <person name="Farag I.F."/>
            <person name="Doudna J."/>
            <person name="Cate J.H.D."/>
            <person name="Banfield J.F."/>
        </authorList>
    </citation>
    <scope>NUCLEOTIDE SEQUENCE</scope>
    <source>
        <strain evidence="9">NC_groundwater_17_Pr7_B-0.1um_64_12</strain>
    </source>
</reference>
<evidence type="ECO:0000256" key="1">
    <source>
        <dbReference type="ARBA" id="ARBA00004651"/>
    </source>
</evidence>
<evidence type="ECO:0000313" key="10">
    <source>
        <dbReference type="Proteomes" id="UP000727962"/>
    </source>
</evidence>
<evidence type="ECO:0000256" key="4">
    <source>
        <dbReference type="ARBA" id="ARBA00022692"/>
    </source>
</evidence>
<evidence type="ECO:0000256" key="5">
    <source>
        <dbReference type="ARBA" id="ARBA00022989"/>
    </source>
</evidence>
<evidence type="ECO:0000256" key="2">
    <source>
        <dbReference type="ARBA" id="ARBA00005745"/>
    </source>
</evidence>
<feature type="transmembrane region" description="Helical" evidence="7">
    <location>
        <begin position="146"/>
        <end position="166"/>
    </location>
</feature>
<comment type="similarity">
    <text evidence="2">Belongs to the GSP F family.</text>
</comment>
<dbReference type="EMBL" id="JACOSL010000015">
    <property type="protein sequence ID" value="MBI1755894.1"/>
    <property type="molecule type" value="Genomic_DNA"/>
</dbReference>